<feature type="region of interest" description="Disordered" evidence="10">
    <location>
        <begin position="198"/>
        <end position="219"/>
    </location>
</feature>
<keyword evidence="7 9" id="KW-1015">Disulfide bond</keyword>
<evidence type="ECO:0000256" key="11">
    <source>
        <dbReference type="SAM" id="Phobius"/>
    </source>
</evidence>
<keyword evidence="4 11" id="KW-0812">Transmembrane</keyword>
<feature type="transmembrane region" description="Helical" evidence="11">
    <location>
        <begin position="408"/>
        <end position="427"/>
    </location>
</feature>
<feature type="disulfide bond" evidence="9">
    <location>
        <begin position="160"/>
        <end position="184"/>
    </location>
</feature>
<evidence type="ECO:0000256" key="9">
    <source>
        <dbReference type="PROSITE-ProRule" id="PRU00090"/>
    </source>
</evidence>
<evidence type="ECO:0000256" key="7">
    <source>
        <dbReference type="ARBA" id="ARBA00023157"/>
    </source>
</evidence>
<keyword evidence="3" id="KW-0217">Developmental protein</keyword>
<dbReference type="PANTHER" id="PTHR11309">
    <property type="entry name" value="FRIZZLED"/>
    <property type="match status" value="1"/>
</dbReference>
<feature type="region of interest" description="Disordered" evidence="10">
    <location>
        <begin position="650"/>
        <end position="676"/>
    </location>
</feature>
<dbReference type="SMART" id="SM01330">
    <property type="entry name" value="Frizzled"/>
    <property type="match status" value="1"/>
</dbReference>
<dbReference type="SUPFAM" id="SSF63501">
    <property type="entry name" value="Frizzled cysteine-rich domain"/>
    <property type="match status" value="1"/>
</dbReference>
<feature type="disulfide bond" evidence="9">
    <location>
        <begin position="129"/>
        <end position="167"/>
    </location>
</feature>
<evidence type="ECO:0000313" key="14">
    <source>
        <dbReference type="EMBL" id="KAJ8876457.1"/>
    </source>
</evidence>
<dbReference type="PROSITE" id="PS50261">
    <property type="entry name" value="G_PROTEIN_RECEP_F2_4"/>
    <property type="match status" value="1"/>
</dbReference>
<accession>A0ABQ9GWQ6</accession>
<dbReference type="Pfam" id="PF01392">
    <property type="entry name" value="Fz"/>
    <property type="match status" value="1"/>
</dbReference>
<dbReference type="PROSITE" id="PS50038">
    <property type="entry name" value="FZ"/>
    <property type="match status" value="1"/>
</dbReference>
<feature type="transmembrane region" description="Helical" evidence="11">
    <location>
        <begin position="476"/>
        <end position="501"/>
    </location>
</feature>
<comment type="similarity">
    <text evidence="2">Belongs to the G-protein coupled receptor Fz/Smo family.</text>
</comment>
<dbReference type="InterPro" id="IPR000539">
    <property type="entry name" value="Frizzled/Smoothened_7TM"/>
</dbReference>
<evidence type="ECO:0000256" key="1">
    <source>
        <dbReference type="ARBA" id="ARBA00004141"/>
    </source>
</evidence>
<comment type="caution">
    <text evidence="14">The sequence shown here is derived from an EMBL/GenBank/DDBJ whole genome shotgun (WGS) entry which is preliminary data.</text>
</comment>
<evidence type="ECO:0000259" key="12">
    <source>
        <dbReference type="PROSITE" id="PS50038"/>
    </source>
</evidence>
<dbReference type="PRINTS" id="PR00489">
    <property type="entry name" value="FRIZZLED"/>
</dbReference>
<sequence length="676" mass="75148">MKTEGKDIYTTCGLKRTARTNTKNKRKNPPLTNIPIKYHIENSHNQNSEETLPEGKFVASSRHQTALGRVHQERRAPLFSKAQLLEAFRRACRGIGYNLTSMPNDLNHDTQEEAGLEVHQFWPLVEIHCSPDLKFFLCSVYAPICIEDYHKRLPACRSVCERARAGCTPIMKQYGFPWPERMACEKLPVHGDPNHLCMEQTNRSDTSPAPTPEPPRRPAQCRVKGGRRVCKEDKDCACRCRHPLVPLSRDSPSFNRSVAVAGVANCAFPCHGVFFTKEERDFASVWIAMWSGLCFACTLMTLTTFLIDTERFRYPERPIVFLSACYFMVSIGYLVRVGLGHDEVACEGDVIRHSSTGPVACTLVFLLVYFFGMASSIWWVVLSLTWFLAAGLKWGNEAIAGYSQYFHLAAWLVPTVKSVAVLILAAVDGDPWLASATSATPTPTTCGVSYWRRSLNVIKQQGGASGRCKADKLEKLMIRIGIFSVLYTLPATIVIGCHLYETTLQEEWLLPLVCPCHGRRSRPIYAVLMLKYFMALAVGITSGVWIWSGKTLESWRRLWRRLTGGGRRPAGAALIKQQYAVPSSLLTAPHVAAAGGSHHRLPPPPQPRKSATPPSVGEPTPAVRRLPQVALPLTCIVLCVCRSLTSLPSPRTTNDAVSPKQAHCRCSAARHSNKLP</sequence>
<dbReference type="InterPro" id="IPR015526">
    <property type="entry name" value="Frizzled/SFRP"/>
</dbReference>
<name>A0ABQ9GWQ6_9NEOP</name>
<feature type="transmembrane region" description="Helical" evidence="11">
    <location>
        <begin position="285"/>
        <end position="307"/>
    </location>
</feature>
<comment type="subcellular location">
    <subcellularLocation>
        <location evidence="1">Membrane</location>
        <topology evidence="1">Multi-pass membrane protein</topology>
    </subcellularLocation>
</comment>
<dbReference type="InterPro" id="IPR020067">
    <property type="entry name" value="Frizzled_dom"/>
</dbReference>
<keyword evidence="15" id="KW-1185">Reference proteome</keyword>
<evidence type="ECO:0000313" key="15">
    <source>
        <dbReference type="Proteomes" id="UP001159363"/>
    </source>
</evidence>
<keyword evidence="6 11" id="KW-0472">Membrane</keyword>
<feature type="domain" description="G-protein coupled receptors family 2 profile 2" evidence="13">
    <location>
        <begin position="283"/>
        <end position="449"/>
    </location>
</feature>
<keyword evidence="5 11" id="KW-1133">Transmembrane helix</keyword>
<evidence type="ECO:0000256" key="3">
    <source>
        <dbReference type="ARBA" id="ARBA00022473"/>
    </source>
</evidence>
<feature type="domain" description="FZ" evidence="12">
    <location>
        <begin position="91"/>
        <end position="200"/>
    </location>
</feature>
<dbReference type="Gene3D" id="1.10.2000.10">
    <property type="entry name" value="Frizzled cysteine-rich domain"/>
    <property type="match status" value="1"/>
</dbReference>
<dbReference type="EMBL" id="JARBHB010000008">
    <property type="protein sequence ID" value="KAJ8876457.1"/>
    <property type="molecule type" value="Genomic_DNA"/>
</dbReference>
<dbReference type="Proteomes" id="UP001159363">
    <property type="component" value="Chromosome 7"/>
</dbReference>
<feature type="disulfide bond" evidence="9">
    <location>
        <begin position="92"/>
        <end position="138"/>
    </location>
</feature>
<dbReference type="CDD" id="cd15035">
    <property type="entry name" value="7tmF_FZD5_FZD8-like"/>
    <property type="match status" value="1"/>
</dbReference>
<evidence type="ECO:0000256" key="6">
    <source>
        <dbReference type="ARBA" id="ARBA00023136"/>
    </source>
</evidence>
<evidence type="ECO:0000256" key="10">
    <source>
        <dbReference type="SAM" id="MobiDB-lite"/>
    </source>
</evidence>
<proteinExistence type="inferred from homology"/>
<evidence type="ECO:0000256" key="8">
    <source>
        <dbReference type="ARBA" id="ARBA00023170"/>
    </source>
</evidence>
<dbReference type="SMART" id="SM00063">
    <property type="entry name" value="FRI"/>
    <property type="match status" value="1"/>
</dbReference>
<feature type="transmembrane region" description="Helical" evidence="11">
    <location>
        <begin position="524"/>
        <end position="547"/>
    </location>
</feature>
<dbReference type="PANTHER" id="PTHR11309:SF126">
    <property type="entry name" value="FRIZZLED-2"/>
    <property type="match status" value="1"/>
</dbReference>
<keyword evidence="8" id="KW-0675">Receptor</keyword>
<dbReference type="Gene3D" id="1.20.1070.10">
    <property type="entry name" value="Rhodopsin 7-helix transmembrane proteins"/>
    <property type="match status" value="1"/>
</dbReference>
<protein>
    <recommendedName>
        <fullName evidence="16">Frizzled-2</fullName>
    </recommendedName>
</protein>
<dbReference type="InterPro" id="IPR017981">
    <property type="entry name" value="GPCR_2-like_7TM"/>
</dbReference>
<reference evidence="14 15" key="1">
    <citation type="submission" date="2023-02" db="EMBL/GenBank/DDBJ databases">
        <title>LHISI_Scaffold_Assembly.</title>
        <authorList>
            <person name="Stuart O.P."/>
            <person name="Cleave R."/>
            <person name="Magrath M.J.L."/>
            <person name="Mikheyev A.S."/>
        </authorList>
    </citation>
    <scope>NUCLEOTIDE SEQUENCE [LARGE SCALE GENOMIC DNA]</scope>
    <source>
        <strain evidence="14">Daus_M_001</strain>
        <tissue evidence="14">Leg muscle</tissue>
    </source>
</reference>
<evidence type="ECO:0008006" key="16">
    <source>
        <dbReference type="Google" id="ProtNLM"/>
    </source>
</evidence>
<feature type="transmembrane region" description="Helical" evidence="11">
    <location>
        <begin position="360"/>
        <end position="388"/>
    </location>
</feature>
<evidence type="ECO:0000256" key="4">
    <source>
        <dbReference type="ARBA" id="ARBA00022692"/>
    </source>
</evidence>
<evidence type="ECO:0000256" key="2">
    <source>
        <dbReference type="ARBA" id="ARBA00008077"/>
    </source>
</evidence>
<dbReference type="InterPro" id="IPR036790">
    <property type="entry name" value="Frizzled_dom_sf"/>
</dbReference>
<feature type="region of interest" description="Disordered" evidence="10">
    <location>
        <begin position="594"/>
        <end position="621"/>
    </location>
</feature>
<evidence type="ECO:0000256" key="5">
    <source>
        <dbReference type="ARBA" id="ARBA00022989"/>
    </source>
</evidence>
<feature type="transmembrane region" description="Helical" evidence="11">
    <location>
        <begin position="319"/>
        <end position="339"/>
    </location>
</feature>
<feature type="disulfide bond" evidence="9">
    <location>
        <begin position="156"/>
        <end position="197"/>
    </location>
</feature>
<gene>
    <name evidence="14" type="ORF">PR048_020902</name>
</gene>
<evidence type="ECO:0000259" key="13">
    <source>
        <dbReference type="PROSITE" id="PS50261"/>
    </source>
</evidence>
<organism evidence="14 15">
    <name type="scientific">Dryococelus australis</name>
    <dbReference type="NCBI Taxonomy" id="614101"/>
    <lineage>
        <taxon>Eukaryota</taxon>
        <taxon>Metazoa</taxon>
        <taxon>Ecdysozoa</taxon>
        <taxon>Arthropoda</taxon>
        <taxon>Hexapoda</taxon>
        <taxon>Insecta</taxon>
        <taxon>Pterygota</taxon>
        <taxon>Neoptera</taxon>
        <taxon>Polyneoptera</taxon>
        <taxon>Phasmatodea</taxon>
        <taxon>Verophasmatodea</taxon>
        <taxon>Anareolatae</taxon>
        <taxon>Phasmatidae</taxon>
        <taxon>Eurycanthinae</taxon>
        <taxon>Dryococelus</taxon>
    </lineage>
</organism>
<dbReference type="Pfam" id="PF01534">
    <property type="entry name" value="Frizzled"/>
    <property type="match status" value="2"/>
</dbReference>
<dbReference type="CDD" id="cd07456">
    <property type="entry name" value="CRD_FZ5_like"/>
    <property type="match status" value="1"/>
</dbReference>
<comment type="caution">
    <text evidence="9">Lacks conserved residue(s) required for the propagation of feature annotation.</text>
</comment>